<sequence length="527" mass="58562">MVNRIEIHAIWTALVQAWQQIWQTRDAGQSWSGFAAQCDKLLVLARQQGLVRIEQELMPLCDLLPAVKGPGEEEKAAVDRLLPGVFAAVREACSDRWQKKEGSQPDAGLPIVMLLVQNEAEWGDFATQMTAFGYRVQVHANYRRGMQSAITRRATAVLIELGAEGDSSTLSLISELNRYGPKWFAVAREASFELRLEAVRHGSQGFFVAPLQPAGVADALDPLSFRVKEEPYRVLVLDDSATVLASIRKALIPFSNIHVETLRHAPRVLDAMEEFSPDVLLLDFHMEGCNGLEVAKIIRQNRVWESIPIVYLTAETSEAVQLEAMRNGGDDYLTKPISQTHLANVVIAKAERYRGLRRLMVEDSLTGLYNHVRTKALLQQAMLMAERQHSALSYAILDIDHFKTVNDTYGHMVGDQVIRAIAHFLKQHVRRADVVGRYGGEEFVVIFLDTQMEAAAAKLDEMRMAFSNIQHAFDDGHFSVTFSAGVAGYPGYPSMAELMAAADEALYAAKRGGRNRVMRAGEAGNSP</sequence>
<evidence type="ECO:0000256" key="1">
    <source>
        <dbReference type="ARBA" id="ARBA00012528"/>
    </source>
</evidence>
<name>A0ABP9QUB8_9RHOO</name>
<dbReference type="EC" id="2.7.7.65" evidence="1"/>
<dbReference type="InterPro" id="IPR029787">
    <property type="entry name" value="Nucleotide_cyclase"/>
</dbReference>
<dbReference type="PROSITE" id="PS50110">
    <property type="entry name" value="RESPONSE_REGULATORY"/>
    <property type="match status" value="1"/>
</dbReference>
<dbReference type="InterPro" id="IPR043128">
    <property type="entry name" value="Rev_trsase/Diguanyl_cyclase"/>
</dbReference>
<dbReference type="CDD" id="cd00156">
    <property type="entry name" value="REC"/>
    <property type="match status" value="1"/>
</dbReference>
<dbReference type="PANTHER" id="PTHR45138:SF9">
    <property type="entry name" value="DIGUANYLATE CYCLASE DGCM-RELATED"/>
    <property type="match status" value="1"/>
</dbReference>
<dbReference type="Pfam" id="PF00072">
    <property type="entry name" value="Response_reg"/>
    <property type="match status" value="1"/>
</dbReference>
<dbReference type="Gene3D" id="3.30.70.270">
    <property type="match status" value="1"/>
</dbReference>
<evidence type="ECO:0000313" key="6">
    <source>
        <dbReference type="EMBL" id="GAA5167310.1"/>
    </source>
</evidence>
<organism evidence="6 7">
    <name type="scientific">Viridibacterium curvum</name>
    <dbReference type="NCBI Taxonomy" id="1101404"/>
    <lineage>
        <taxon>Bacteria</taxon>
        <taxon>Pseudomonadati</taxon>
        <taxon>Pseudomonadota</taxon>
        <taxon>Betaproteobacteria</taxon>
        <taxon>Rhodocyclales</taxon>
        <taxon>Rhodocyclaceae</taxon>
        <taxon>Viridibacterium</taxon>
    </lineage>
</organism>
<evidence type="ECO:0000256" key="2">
    <source>
        <dbReference type="ARBA" id="ARBA00034247"/>
    </source>
</evidence>
<dbReference type="CDD" id="cd01949">
    <property type="entry name" value="GGDEF"/>
    <property type="match status" value="1"/>
</dbReference>
<dbReference type="SMART" id="SM00267">
    <property type="entry name" value="GGDEF"/>
    <property type="match status" value="1"/>
</dbReference>
<dbReference type="Gene3D" id="3.40.50.2300">
    <property type="match status" value="1"/>
</dbReference>
<evidence type="ECO:0000259" key="5">
    <source>
        <dbReference type="PROSITE" id="PS50887"/>
    </source>
</evidence>
<dbReference type="NCBIfam" id="TIGR00254">
    <property type="entry name" value="GGDEF"/>
    <property type="match status" value="1"/>
</dbReference>
<dbReference type="PROSITE" id="PS50887">
    <property type="entry name" value="GGDEF"/>
    <property type="match status" value="1"/>
</dbReference>
<dbReference type="InterPro" id="IPR001789">
    <property type="entry name" value="Sig_transdc_resp-reg_receiver"/>
</dbReference>
<keyword evidence="7" id="KW-1185">Reference proteome</keyword>
<dbReference type="Pfam" id="PF00990">
    <property type="entry name" value="GGDEF"/>
    <property type="match status" value="1"/>
</dbReference>
<dbReference type="InterPro" id="IPR050469">
    <property type="entry name" value="Diguanylate_Cyclase"/>
</dbReference>
<reference evidence="7" key="1">
    <citation type="journal article" date="2019" name="Int. J. Syst. Evol. Microbiol.">
        <title>The Global Catalogue of Microorganisms (GCM) 10K type strain sequencing project: providing services to taxonomists for standard genome sequencing and annotation.</title>
        <authorList>
            <consortium name="The Broad Institute Genomics Platform"/>
            <consortium name="The Broad Institute Genome Sequencing Center for Infectious Disease"/>
            <person name="Wu L."/>
            <person name="Ma J."/>
        </authorList>
    </citation>
    <scope>NUCLEOTIDE SEQUENCE [LARGE SCALE GENOMIC DNA]</scope>
    <source>
        <strain evidence="7">JCM 18715</strain>
    </source>
</reference>
<dbReference type="EMBL" id="BAABLD010000008">
    <property type="protein sequence ID" value="GAA5167310.1"/>
    <property type="molecule type" value="Genomic_DNA"/>
</dbReference>
<proteinExistence type="predicted"/>
<feature type="domain" description="GGDEF" evidence="5">
    <location>
        <begin position="390"/>
        <end position="522"/>
    </location>
</feature>
<feature type="modified residue" description="4-aspartylphosphate" evidence="3">
    <location>
        <position position="283"/>
    </location>
</feature>
<gene>
    <name evidence="6" type="ORF">GCM10025770_25760</name>
</gene>
<comment type="catalytic activity">
    <reaction evidence="2">
        <text>2 GTP = 3',3'-c-di-GMP + 2 diphosphate</text>
        <dbReference type="Rhea" id="RHEA:24898"/>
        <dbReference type="ChEBI" id="CHEBI:33019"/>
        <dbReference type="ChEBI" id="CHEBI:37565"/>
        <dbReference type="ChEBI" id="CHEBI:58805"/>
        <dbReference type="EC" id="2.7.7.65"/>
    </reaction>
</comment>
<accession>A0ABP9QUB8</accession>
<dbReference type="SUPFAM" id="SSF52172">
    <property type="entry name" value="CheY-like"/>
    <property type="match status" value="1"/>
</dbReference>
<comment type="caution">
    <text evidence="6">The sequence shown here is derived from an EMBL/GenBank/DDBJ whole genome shotgun (WGS) entry which is preliminary data.</text>
</comment>
<dbReference type="SMART" id="SM00448">
    <property type="entry name" value="REC"/>
    <property type="match status" value="1"/>
</dbReference>
<dbReference type="PANTHER" id="PTHR45138">
    <property type="entry name" value="REGULATORY COMPONENTS OF SENSORY TRANSDUCTION SYSTEM"/>
    <property type="match status" value="1"/>
</dbReference>
<dbReference type="SUPFAM" id="SSF55073">
    <property type="entry name" value="Nucleotide cyclase"/>
    <property type="match status" value="1"/>
</dbReference>
<dbReference type="InterPro" id="IPR000160">
    <property type="entry name" value="GGDEF_dom"/>
</dbReference>
<evidence type="ECO:0000256" key="3">
    <source>
        <dbReference type="PROSITE-ProRule" id="PRU00169"/>
    </source>
</evidence>
<evidence type="ECO:0000259" key="4">
    <source>
        <dbReference type="PROSITE" id="PS50110"/>
    </source>
</evidence>
<keyword evidence="3" id="KW-0597">Phosphoprotein</keyword>
<feature type="domain" description="Response regulatory" evidence="4">
    <location>
        <begin position="233"/>
        <end position="350"/>
    </location>
</feature>
<dbReference type="InterPro" id="IPR011006">
    <property type="entry name" value="CheY-like_superfamily"/>
</dbReference>
<evidence type="ECO:0000313" key="7">
    <source>
        <dbReference type="Proteomes" id="UP001500547"/>
    </source>
</evidence>
<protein>
    <recommendedName>
        <fullName evidence="1">diguanylate cyclase</fullName>
        <ecNumber evidence="1">2.7.7.65</ecNumber>
    </recommendedName>
</protein>
<dbReference type="Proteomes" id="UP001500547">
    <property type="component" value="Unassembled WGS sequence"/>
</dbReference>
<dbReference type="RefSeq" id="WP_345533391.1">
    <property type="nucleotide sequence ID" value="NZ_BAABLD010000008.1"/>
</dbReference>